<keyword evidence="5" id="KW-1185">Reference proteome</keyword>
<dbReference type="Pfam" id="PF12588">
    <property type="entry name" value="PSDC"/>
    <property type="match status" value="1"/>
</dbReference>
<dbReference type="GO" id="GO:0006646">
    <property type="term" value="P:phosphatidylethanolamine biosynthetic process"/>
    <property type="evidence" value="ECO:0007669"/>
    <property type="project" value="TreeGrafter"/>
</dbReference>
<dbReference type="Proteomes" id="UP000188318">
    <property type="component" value="Unassembled WGS sequence"/>
</dbReference>
<evidence type="ECO:0000256" key="2">
    <source>
        <dbReference type="ARBA" id="ARBA00023239"/>
    </source>
</evidence>
<dbReference type="VEuPathDB" id="FungiDB:ASPCADRAFT_135067"/>
<accession>A0A1R3R7Z3</accession>
<reference evidence="5" key="1">
    <citation type="journal article" date="2017" name="Genome Biol.">
        <title>Comparative genomics reveals high biological diversity and specific adaptations in the industrially and medically important fungal genus Aspergillus.</title>
        <authorList>
            <person name="de Vries R.P."/>
            <person name="Riley R."/>
            <person name="Wiebenga A."/>
            <person name="Aguilar-Osorio G."/>
            <person name="Amillis S."/>
            <person name="Uchima C.A."/>
            <person name="Anderluh G."/>
            <person name="Asadollahi M."/>
            <person name="Askin M."/>
            <person name="Barry K."/>
            <person name="Battaglia E."/>
            <person name="Bayram O."/>
            <person name="Benocci T."/>
            <person name="Braus-Stromeyer S.A."/>
            <person name="Caldana C."/>
            <person name="Canovas D."/>
            <person name="Cerqueira G.C."/>
            <person name="Chen F."/>
            <person name="Chen W."/>
            <person name="Choi C."/>
            <person name="Clum A."/>
            <person name="Dos Santos R.A."/>
            <person name="Damasio A.R."/>
            <person name="Diallinas G."/>
            <person name="Emri T."/>
            <person name="Fekete E."/>
            <person name="Flipphi M."/>
            <person name="Freyberg S."/>
            <person name="Gallo A."/>
            <person name="Gournas C."/>
            <person name="Habgood R."/>
            <person name="Hainaut M."/>
            <person name="Harispe M.L."/>
            <person name="Henrissat B."/>
            <person name="Hilden K.S."/>
            <person name="Hope R."/>
            <person name="Hossain A."/>
            <person name="Karabika E."/>
            <person name="Karaffa L."/>
            <person name="Karanyi Z."/>
            <person name="Krasevec N."/>
            <person name="Kuo A."/>
            <person name="Kusch H."/>
            <person name="LaButti K."/>
            <person name="Lagendijk E.L."/>
            <person name="Lapidus A."/>
            <person name="Levasseur A."/>
            <person name="Lindquist E."/>
            <person name="Lipzen A."/>
            <person name="Logrieco A.F."/>
            <person name="MacCabe A."/>
            <person name="Maekelae M.R."/>
            <person name="Malavazi I."/>
            <person name="Melin P."/>
            <person name="Meyer V."/>
            <person name="Mielnichuk N."/>
            <person name="Miskei M."/>
            <person name="Molnar A.P."/>
            <person name="Mule G."/>
            <person name="Ngan C.Y."/>
            <person name="Orejas M."/>
            <person name="Orosz E."/>
            <person name="Ouedraogo J.P."/>
            <person name="Overkamp K.M."/>
            <person name="Park H.-S."/>
            <person name="Perrone G."/>
            <person name="Piumi F."/>
            <person name="Punt P.J."/>
            <person name="Ram A.F."/>
            <person name="Ramon A."/>
            <person name="Rauscher S."/>
            <person name="Record E."/>
            <person name="Riano-Pachon D.M."/>
            <person name="Robert V."/>
            <person name="Roehrig J."/>
            <person name="Ruller R."/>
            <person name="Salamov A."/>
            <person name="Salih N.S."/>
            <person name="Samson R.A."/>
            <person name="Sandor E."/>
            <person name="Sanguinetti M."/>
            <person name="Schuetze T."/>
            <person name="Sepcic K."/>
            <person name="Shelest E."/>
            <person name="Sherlock G."/>
            <person name="Sophianopoulou V."/>
            <person name="Squina F.M."/>
            <person name="Sun H."/>
            <person name="Susca A."/>
            <person name="Todd R.B."/>
            <person name="Tsang A."/>
            <person name="Unkles S.E."/>
            <person name="van de Wiele N."/>
            <person name="van Rossen-Uffink D."/>
            <person name="Oliveira J.V."/>
            <person name="Vesth T.C."/>
            <person name="Visser J."/>
            <person name="Yu J.-H."/>
            <person name="Zhou M."/>
            <person name="Andersen M.R."/>
            <person name="Archer D.B."/>
            <person name="Baker S.E."/>
            <person name="Benoit I."/>
            <person name="Brakhage A.A."/>
            <person name="Braus G.H."/>
            <person name="Fischer R."/>
            <person name="Frisvad J.C."/>
            <person name="Goldman G.H."/>
            <person name="Houbraken J."/>
            <person name="Oakley B."/>
            <person name="Pocsi I."/>
            <person name="Scazzocchio C."/>
            <person name="Seiboth B."/>
            <person name="vanKuyk P.A."/>
            <person name="Wortman J."/>
            <person name="Dyer P.S."/>
            <person name="Grigoriev I.V."/>
        </authorList>
    </citation>
    <scope>NUCLEOTIDE SEQUENCE [LARGE SCALE GENOMIC DNA]</scope>
    <source>
        <strain evidence="5">ITEM 5010</strain>
    </source>
</reference>
<proteinExistence type="predicted"/>
<dbReference type="InterPro" id="IPR022237">
    <property type="entry name" value="PsiD-like"/>
</dbReference>
<evidence type="ECO:0000313" key="5">
    <source>
        <dbReference type="Proteomes" id="UP000188318"/>
    </source>
</evidence>
<dbReference type="EMBL" id="KV907516">
    <property type="protein sequence ID" value="OOF90614.1"/>
    <property type="molecule type" value="Genomic_DNA"/>
</dbReference>
<protein>
    <recommendedName>
        <fullName evidence="3">L-tryptophan decarboxylase PsiD-like domain-containing protein</fullName>
    </recommendedName>
</protein>
<evidence type="ECO:0000313" key="4">
    <source>
        <dbReference type="EMBL" id="OOF90614.1"/>
    </source>
</evidence>
<dbReference type="GO" id="GO:0005739">
    <property type="term" value="C:mitochondrion"/>
    <property type="evidence" value="ECO:0007669"/>
    <property type="project" value="TreeGrafter"/>
</dbReference>
<organism evidence="4 5">
    <name type="scientific">Aspergillus carbonarius (strain ITEM 5010)</name>
    <dbReference type="NCBI Taxonomy" id="602072"/>
    <lineage>
        <taxon>Eukaryota</taxon>
        <taxon>Fungi</taxon>
        <taxon>Dikarya</taxon>
        <taxon>Ascomycota</taxon>
        <taxon>Pezizomycotina</taxon>
        <taxon>Eurotiomycetes</taxon>
        <taxon>Eurotiomycetidae</taxon>
        <taxon>Eurotiales</taxon>
        <taxon>Aspergillaceae</taxon>
        <taxon>Aspergillus</taxon>
        <taxon>Aspergillus subgen. Circumdati</taxon>
    </lineage>
</organism>
<dbReference type="PANTHER" id="PTHR10067:SF9">
    <property type="entry name" value="PHOSPHATIDYLSERINE DECARBOXYLASE FAMILY PROTEIN (AFU_ORTHOLOGUE AFUA_7G01730)"/>
    <property type="match status" value="1"/>
</dbReference>
<dbReference type="OMA" id="FCPAQRD"/>
<sequence length="377" mass="42143">MEFIKNLLPSVVSSTGVYKSVSNLRSLIEGDAELNALCTRMFREVAPGDPTVPNNLATFIVRLNTLVRSAPAFSTQRWASSPLTKFIEPYVRTPSGYNFFVHGKVNDVFHKILKDWSDYLWSSDSAAVLTDKPNGWFSPEALSKMPDFEQTFICDPEKPHWGFSSWNDFFNRKLREGARPISEPNNPGIVVASVEGTTYRVASDIKEEDEFWIKDQPYSLKHMFGSDPVATDFVGGTIYQTYIEPTSYHRWHAPVSGTVIRVIEIPGTFCPAQRDSMSSDDWVAASQGYAVHTATRSLIFIDTAELGLVCCVYAGLLERGSCETTVKAGDYVSKGQKLGMFHFGGSTHCLIFRPDINVSWDSKRQVKVGEETFHLSA</sequence>
<dbReference type="OrthoDB" id="5973539at2759"/>
<dbReference type="AlphaFoldDB" id="A0A1R3R7Z3"/>
<dbReference type="Pfam" id="PF02666">
    <property type="entry name" value="PS_Dcarbxylase"/>
    <property type="match status" value="1"/>
</dbReference>
<name>A0A1R3R7Z3_ASPC5</name>
<evidence type="ECO:0000259" key="3">
    <source>
        <dbReference type="Pfam" id="PF12588"/>
    </source>
</evidence>
<evidence type="ECO:0000256" key="1">
    <source>
        <dbReference type="ARBA" id="ARBA00022793"/>
    </source>
</evidence>
<keyword evidence="1" id="KW-0210">Decarboxylase</keyword>
<feature type="domain" description="L-tryptophan decarboxylase PsiD-like" evidence="3">
    <location>
        <begin position="20"/>
        <end position="145"/>
    </location>
</feature>
<dbReference type="PANTHER" id="PTHR10067">
    <property type="entry name" value="PHOSPHATIDYLSERINE DECARBOXYLASE"/>
    <property type="match status" value="1"/>
</dbReference>
<gene>
    <name evidence="4" type="ORF">ASPCADRAFT_135067</name>
</gene>
<dbReference type="STRING" id="602072.A0A1R3R7Z3"/>
<keyword evidence="2" id="KW-0456">Lyase</keyword>
<dbReference type="InterPro" id="IPR003817">
    <property type="entry name" value="PS_Dcarbxylase"/>
</dbReference>
<dbReference type="GO" id="GO:0004609">
    <property type="term" value="F:phosphatidylserine decarboxylase activity"/>
    <property type="evidence" value="ECO:0007669"/>
    <property type="project" value="InterPro"/>
</dbReference>